<dbReference type="Pfam" id="PF13411">
    <property type="entry name" value="MerR_1"/>
    <property type="match status" value="1"/>
</dbReference>
<reference evidence="3 4" key="1">
    <citation type="submission" date="2010-12" db="EMBL/GenBank/DDBJ databases">
        <authorList>
            <person name="Muzny D."/>
            <person name="Qin X."/>
            <person name="Deng J."/>
            <person name="Jiang H."/>
            <person name="Liu Y."/>
            <person name="Qu J."/>
            <person name="Song X.-Z."/>
            <person name="Zhang L."/>
            <person name="Thornton R."/>
            <person name="Coyle M."/>
            <person name="Francisco L."/>
            <person name="Jackson L."/>
            <person name="Javaid M."/>
            <person name="Korchina V."/>
            <person name="Kovar C."/>
            <person name="Mata R."/>
            <person name="Mathew T."/>
            <person name="Ngo R."/>
            <person name="Nguyen L."/>
            <person name="Nguyen N."/>
            <person name="Okwuonu G."/>
            <person name="Ongeri F."/>
            <person name="Pham C."/>
            <person name="Simmons D."/>
            <person name="Wilczek-Boney K."/>
            <person name="Hale W."/>
            <person name="Jakkamsetti A."/>
            <person name="Pham P."/>
            <person name="Ruth R."/>
            <person name="San Lucas F."/>
            <person name="Warren J."/>
            <person name="Zhang J."/>
            <person name="Zhao Z."/>
            <person name="Zhou C."/>
            <person name="Zhu D."/>
            <person name="Lee S."/>
            <person name="Bess C."/>
            <person name="Blankenburg K."/>
            <person name="Forbes L."/>
            <person name="Fu Q."/>
            <person name="Gubbala S."/>
            <person name="Hirani K."/>
            <person name="Jayaseelan J.C."/>
            <person name="Lara F."/>
            <person name="Munidasa M."/>
            <person name="Palculict T."/>
            <person name="Patil S."/>
            <person name="Pu L.-L."/>
            <person name="Saada N."/>
            <person name="Tang L."/>
            <person name="Weissenberger G."/>
            <person name="Zhu Y."/>
            <person name="Hemphill L."/>
            <person name="Shang Y."/>
            <person name="Youmans B."/>
            <person name="Ayvaz T."/>
            <person name="Ross M."/>
            <person name="Santibanez J."/>
            <person name="Aqrawi P."/>
            <person name="Gross S."/>
            <person name="Joshi V."/>
            <person name="Fowler G."/>
            <person name="Nazareth L."/>
            <person name="Reid J."/>
            <person name="Worley K."/>
            <person name="Petrosino J."/>
            <person name="Highlander S."/>
            <person name="Gibbs R."/>
        </authorList>
    </citation>
    <scope>NUCLEOTIDE SEQUENCE [LARGE SCALE GENOMIC DNA]</scope>
    <source>
        <strain evidence="3 4">ATCC 23263</strain>
    </source>
</reference>
<gene>
    <name evidence="3" type="ORF">HMP0721_1829</name>
</gene>
<sequence>MYTIGQVSKMFNIPISTLRYYDKEGLFPGIKRISGQRKFSDDELKSIRVIETLKNAGMKLKDIRQYMQWCAEGDSTYPKRLNLFETQRQNLEIQIHLLEKSMAMIKFKCWYYDQVIKEGSSENIIKMVPNHLPDEIQRLYDFTHDID</sequence>
<dbReference type="EMBL" id="AEQN01000023">
    <property type="protein sequence ID" value="EFV01090.1"/>
    <property type="molecule type" value="Genomic_DNA"/>
</dbReference>
<keyword evidence="1" id="KW-0238">DNA-binding</keyword>
<protein>
    <submittedName>
        <fullName evidence="3">Transcriptional regulator, MerR family</fullName>
    </submittedName>
</protein>
<dbReference type="PROSITE" id="PS50937">
    <property type="entry name" value="HTH_MERR_2"/>
    <property type="match status" value="1"/>
</dbReference>
<dbReference type="CDD" id="cd01109">
    <property type="entry name" value="HTH_YyaN"/>
    <property type="match status" value="1"/>
</dbReference>
<proteinExistence type="predicted"/>
<dbReference type="InterPro" id="IPR000551">
    <property type="entry name" value="MerR-type_HTH_dom"/>
</dbReference>
<dbReference type="eggNOG" id="COG0789">
    <property type="taxonomic scope" value="Bacteria"/>
</dbReference>
<comment type="caution">
    <text evidence="3">The sequence shown here is derived from an EMBL/GenBank/DDBJ whole genome shotgun (WGS) entry which is preliminary data.</text>
</comment>
<dbReference type="PANTHER" id="PTHR30204:SF82">
    <property type="entry name" value="TRANSCRIPTIONAL REGULATOR, MERR FAMILY"/>
    <property type="match status" value="1"/>
</dbReference>
<evidence type="ECO:0000313" key="4">
    <source>
        <dbReference type="Proteomes" id="UP000004754"/>
    </source>
</evidence>
<dbReference type="InterPro" id="IPR047057">
    <property type="entry name" value="MerR_fam"/>
</dbReference>
<dbReference type="OrthoDB" id="9811174at2"/>
<dbReference type="GO" id="GO:0003700">
    <property type="term" value="F:DNA-binding transcription factor activity"/>
    <property type="evidence" value="ECO:0007669"/>
    <property type="project" value="InterPro"/>
</dbReference>
<accession>E6MIJ4</accession>
<dbReference type="GO" id="GO:0003677">
    <property type="term" value="F:DNA binding"/>
    <property type="evidence" value="ECO:0007669"/>
    <property type="project" value="UniProtKB-KW"/>
</dbReference>
<evidence type="ECO:0000256" key="1">
    <source>
        <dbReference type="ARBA" id="ARBA00023125"/>
    </source>
</evidence>
<dbReference type="Gene3D" id="1.10.1660.10">
    <property type="match status" value="1"/>
</dbReference>
<dbReference type="Proteomes" id="UP000004754">
    <property type="component" value="Unassembled WGS sequence"/>
</dbReference>
<organism evidence="3 4">
    <name type="scientific">Pseudoramibacter alactolyticus ATCC 23263</name>
    <dbReference type="NCBI Taxonomy" id="887929"/>
    <lineage>
        <taxon>Bacteria</taxon>
        <taxon>Bacillati</taxon>
        <taxon>Bacillota</taxon>
        <taxon>Clostridia</taxon>
        <taxon>Eubacteriales</taxon>
        <taxon>Eubacteriaceae</taxon>
        <taxon>Pseudoramibacter</taxon>
    </lineage>
</organism>
<dbReference type="SMART" id="SM00422">
    <property type="entry name" value="HTH_MERR"/>
    <property type="match status" value="1"/>
</dbReference>
<evidence type="ECO:0000259" key="2">
    <source>
        <dbReference type="PROSITE" id="PS50937"/>
    </source>
</evidence>
<keyword evidence="4" id="KW-1185">Reference proteome</keyword>
<dbReference type="HOGENOM" id="CLU_060077_8_0_9"/>
<dbReference type="PRINTS" id="PR00040">
    <property type="entry name" value="HTHMERR"/>
</dbReference>
<dbReference type="STRING" id="887929.HMP0721_1829"/>
<dbReference type="SUPFAM" id="SSF46955">
    <property type="entry name" value="Putative DNA-binding domain"/>
    <property type="match status" value="1"/>
</dbReference>
<evidence type="ECO:0000313" key="3">
    <source>
        <dbReference type="EMBL" id="EFV01090.1"/>
    </source>
</evidence>
<dbReference type="RefSeq" id="WP_006599251.1">
    <property type="nucleotide sequence ID" value="NZ_GL622359.1"/>
</dbReference>
<feature type="domain" description="HTH merR-type" evidence="2">
    <location>
        <begin position="1"/>
        <end position="69"/>
    </location>
</feature>
<dbReference type="AlphaFoldDB" id="E6MIJ4"/>
<dbReference type="PANTHER" id="PTHR30204">
    <property type="entry name" value="REDOX-CYCLING DRUG-SENSING TRANSCRIPTIONAL ACTIVATOR SOXR"/>
    <property type="match status" value="1"/>
</dbReference>
<name>E6MIJ4_9FIRM</name>
<dbReference type="InterPro" id="IPR009061">
    <property type="entry name" value="DNA-bd_dom_put_sf"/>
</dbReference>